<feature type="region of interest" description="Disordered" evidence="1">
    <location>
        <begin position="1"/>
        <end position="42"/>
    </location>
</feature>
<organism evidence="2 3">
    <name type="scientific">Oryzias melastigma</name>
    <name type="common">Marine medaka</name>
    <dbReference type="NCBI Taxonomy" id="30732"/>
    <lineage>
        <taxon>Eukaryota</taxon>
        <taxon>Metazoa</taxon>
        <taxon>Chordata</taxon>
        <taxon>Craniata</taxon>
        <taxon>Vertebrata</taxon>
        <taxon>Euteleostomi</taxon>
        <taxon>Actinopterygii</taxon>
        <taxon>Neopterygii</taxon>
        <taxon>Teleostei</taxon>
        <taxon>Neoteleostei</taxon>
        <taxon>Acanthomorphata</taxon>
        <taxon>Ovalentaria</taxon>
        <taxon>Atherinomorphae</taxon>
        <taxon>Beloniformes</taxon>
        <taxon>Adrianichthyidae</taxon>
        <taxon>Oryziinae</taxon>
        <taxon>Oryzias</taxon>
    </lineage>
</organism>
<dbReference type="EMBL" id="WKFB01000835">
    <property type="protein sequence ID" value="KAF6717397.1"/>
    <property type="molecule type" value="Genomic_DNA"/>
</dbReference>
<evidence type="ECO:0000313" key="3">
    <source>
        <dbReference type="Proteomes" id="UP000646548"/>
    </source>
</evidence>
<dbReference type="Proteomes" id="UP000646548">
    <property type="component" value="Unassembled WGS sequence"/>
</dbReference>
<protein>
    <submittedName>
        <fullName evidence="2">Uncharacterized protein</fullName>
    </submittedName>
</protein>
<feature type="non-terminal residue" evidence="2">
    <location>
        <position position="67"/>
    </location>
</feature>
<dbReference type="AlphaFoldDB" id="A0A834BP90"/>
<sequence>ANLDRDSSEEELERISRGENRKWMSSLPQCHGDHHSSASSDEETSGRVQCLLRCHSQPCTLQFQPAT</sequence>
<gene>
    <name evidence="2" type="ORF">FQA47_013795</name>
</gene>
<name>A0A834BP90_ORYME</name>
<evidence type="ECO:0000313" key="2">
    <source>
        <dbReference type="EMBL" id="KAF6717397.1"/>
    </source>
</evidence>
<feature type="compositionally biased region" description="Basic and acidic residues" evidence="1">
    <location>
        <begin position="13"/>
        <end position="22"/>
    </location>
</feature>
<comment type="caution">
    <text evidence="2">The sequence shown here is derived from an EMBL/GenBank/DDBJ whole genome shotgun (WGS) entry which is preliminary data.</text>
</comment>
<evidence type="ECO:0000256" key="1">
    <source>
        <dbReference type="SAM" id="MobiDB-lite"/>
    </source>
</evidence>
<proteinExistence type="predicted"/>
<reference evidence="2" key="1">
    <citation type="journal article" name="BMC Genomics">
        <title>Long-read sequencing and de novo genome assembly of marine medaka (Oryzias melastigma).</title>
        <authorList>
            <person name="Liang P."/>
            <person name="Saqib H.S.A."/>
            <person name="Ni X."/>
            <person name="Shen Y."/>
        </authorList>
    </citation>
    <scope>NUCLEOTIDE SEQUENCE</scope>
    <source>
        <strain evidence="2">Bigg-433</strain>
    </source>
</reference>
<accession>A0A834BP90</accession>